<keyword evidence="1" id="KW-0732">Signal</keyword>
<keyword evidence="3" id="KW-1185">Reference proteome</keyword>
<name>A0A518BXN2_9BACT</name>
<feature type="signal peptide" evidence="1">
    <location>
        <begin position="1"/>
        <end position="19"/>
    </location>
</feature>
<organism evidence="2 3">
    <name type="scientific">Mucisphaera calidilacus</name>
    <dbReference type="NCBI Taxonomy" id="2527982"/>
    <lineage>
        <taxon>Bacteria</taxon>
        <taxon>Pseudomonadati</taxon>
        <taxon>Planctomycetota</taxon>
        <taxon>Phycisphaerae</taxon>
        <taxon>Phycisphaerales</taxon>
        <taxon>Phycisphaeraceae</taxon>
        <taxon>Mucisphaera</taxon>
    </lineage>
</organism>
<dbReference type="AlphaFoldDB" id="A0A518BXN2"/>
<evidence type="ECO:0000313" key="2">
    <source>
        <dbReference type="EMBL" id="QDU71714.1"/>
    </source>
</evidence>
<protein>
    <submittedName>
        <fullName evidence="2">Uncharacterized protein</fullName>
    </submittedName>
</protein>
<dbReference type="RefSeq" id="WP_145445913.1">
    <property type="nucleotide sequence ID" value="NZ_CP036280.1"/>
</dbReference>
<feature type="chain" id="PRO_5021832328" evidence="1">
    <location>
        <begin position="20"/>
        <end position="163"/>
    </location>
</feature>
<evidence type="ECO:0000256" key="1">
    <source>
        <dbReference type="SAM" id="SignalP"/>
    </source>
</evidence>
<accession>A0A518BXN2</accession>
<sequence length="163" mass="17520" precursor="true">MIKYLVMLSLVLCVAGCEAMESMGVIGPKSEHPVEKFVFDTGGDKHAEGFGGWRIEYTRGGKMSLTHTIGEDATTYGPLSLSSDVASTVWEAVDRLPFDRLSSDQTEAVPGDLPYYFGWTMNGKARSASLPSSAALKEPMVLAMNALLGEVIEAQTGVEPVLE</sequence>
<gene>
    <name evidence="2" type="ORF">Pan265_15670</name>
</gene>
<evidence type="ECO:0000313" key="3">
    <source>
        <dbReference type="Proteomes" id="UP000320386"/>
    </source>
</evidence>
<dbReference type="Proteomes" id="UP000320386">
    <property type="component" value="Chromosome"/>
</dbReference>
<proteinExistence type="predicted"/>
<reference evidence="2 3" key="1">
    <citation type="submission" date="2019-02" db="EMBL/GenBank/DDBJ databases">
        <title>Deep-cultivation of Planctomycetes and their phenomic and genomic characterization uncovers novel biology.</title>
        <authorList>
            <person name="Wiegand S."/>
            <person name="Jogler M."/>
            <person name="Boedeker C."/>
            <person name="Pinto D."/>
            <person name="Vollmers J."/>
            <person name="Rivas-Marin E."/>
            <person name="Kohn T."/>
            <person name="Peeters S.H."/>
            <person name="Heuer A."/>
            <person name="Rast P."/>
            <person name="Oberbeckmann S."/>
            <person name="Bunk B."/>
            <person name="Jeske O."/>
            <person name="Meyerdierks A."/>
            <person name="Storesund J.E."/>
            <person name="Kallscheuer N."/>
            <person name="Luecker S."/>
            <person name="Lage O.M."/>
            <person name="Pohl T."/>
            <person name="Merkel B.J."/>
            <person name="Hornburger P."/>
            <person name="Mueller R.-W."/>
            <person name="Bruemmer F."/>
            <person name="Labrenz M."/>
            <person name="Spormann A.M."/>
            <person name="Op den Camp H."/>
            <person name="Overmann J."/>
            <person name="Amann R."/>
            <person name="Jetten M.S.M."/>
            <person name="Mascher T."/>
            <person name="Medema M.H."/>
            <person name="Devos D.P."/>
            <person name="Kaster A.-K."/>
            <person name="Ovreas L."/>
            <person name="Rohde M."/>
            <person name="Galperin M.Y."/>
            <person name="Jogler C."/>
        </authorList>
    </citation>
    <scope>NUCLEOTIDE SEQUENCE [LARGE SCALE GENOMIC DNA]</scope>
    <source>
        <strain evidence="2 3">Pan265</strain>
    </source>
</reference>
<dbReference type="EMBL" id="CP036280">
    <property type="protein sequence ID" value="QDU71714.1"/>
    <property type="molecule type" value="Genomic_DNA"/>
</dbReference>
<dbReference type="KEGG" id="mcad:Pan265_15670"/>